<sequence>QKPLVDALNLAIGNKGAYIMALLALISLFGSTVGWIVVSSEVPYQAAKNGLFPKFFSKTNKKGSPSKSLFITNVMTQIFLFSTISGTVSEAYSFAIVVATLAYLIPYLVSTL</sequence>
<dbReference type="Proteomes" id="UP001271890">
    <property type="component" value="Unassembled WGS sequence"/>
</dbReference>
<name>A0ABU4SG22_9GAMM</name>
<dbReference type="Pfam" id="PF13520">
    <property type="entry name" value="AA_permease_2"/>
    <property type="match status" value="1"/>
</dbReference>
<dbReference type="PANTHER" id="PTHR42770:SF14">
    <property type="entry name" value="ARGININE_ORNITHINE ANTIPORTER-RELATED"/>
    <property type="match status" value="1"/>
</dbReference>
<keyword evidence="3 6" id="KW-0812">Transmembrane</keyword>
<evidence type="ECO:0000256" key="3">
    <source>
        <dbReference type="ARBA" id="ARBA00022692"/>
    </source>
</evidence>
<protein>
    <submittedName>
        <fullName evidence="7">Amino acid permease</fullName>
    </submittedName>
</protein>
<keyword evidence="8" id="KW-1185">Reference proteome</keyword>
<evidence type="ECO:0000256" key="4">
    <source>
        <dbReference type="ARBA" id="ARBA00022989"/>
    </source>
</evidence>
<gene>
    <name evidence="7" type="ORF">FE392_21175</name>
</gene>
<comment type="subcellular location">
    <subcellularLocation>
        <location evidence="1">Cell membrane</location>
        <topology evidence="1">Multi-pass membrane protein</topology>
    </subcellularLocation>
</comment>
<feature type="non-terminal residue" evidence="7">
    <location>
        <position position="1"/>
    </location>
</feature>
<dbReference type="InterPro" id="IPR002293">
    <property type="entry name" value="AA/rel_permease1"/>
</dbReference>
<proteinExistence type="predicted"/>
<accession>A0ABU4SG22</accession>
<keyword evidence="2" id="KW-1003">Cell membrane</keyword>
<evidence type="ECO:0000256" key="1">
    <source>
        <dbReference type="ARBA" id="ARBA00004651"/>
    </source>
</evidence>
<organism evidence="7 8">
    <name type="scientific">Xenorhabdus santafensis</name>
    <dbReference type="NCBI Taxonomy" id="2582833"/>
    <lineage>
        <taxon>Bacteria</taxon>
        <taxon>Pseudomonadati</taxon>
        <taxon>Pseudomonadota</taxon>
        <taxon>Gammaproteobacteria</taxon>
        <taxon>Enterobacterales</taxon>
        <taxon>Morganellaceae</taxon>
        <taxon>Xenorhabdus</taxon>
    </lineage>
</organism>
<dbReference type="InterPro" id="IPR050367">
    <property type="entry name" value="APC_superfamily"/>
</dbReference>
<evidence type="ECO:0000256" key="5">
    <source>
        <dbReference type="ARBA" id="ARBA00023136"/>
    </source>
</evidence>
<comment type="caution">
    <text evidence="7">The sequence shown here is derived from an EMBL/GenBank/DDBJ whole genome shotgun (WGS) entry which is preliminary data.</text>
</comment>
<evidence type="ECO:0000256" key="6">
    <source>
        <dbReference type="SAM" id="Phobius"/>
    </source>
</evidence>
<reference evidence="8" key="1">
    <citation type="journal article" date="2024" name="Toxins">
        <title>Genome Sequence Analysis of Native Xenorhabdus Strains Isolated from Entomopathogenic Nematodes in Argentina.</title>
        <authorList>
            <person name="Palma L."/>
            <person name="Frizzo L."/>
            <person name="Kaiser S."/>
            <person name="Berry C."/>
            <person name="Caballero P."/>
            <person name="Bode H.B."/>
            <person name="Del Valle E.E."/>
        </authorList>
    </citation>
    <scope>NUCLEOTIDE SEQUENCE [LARGE SCALE GENOMIC DNA]</scope>
    <source>
        <strain evidence="8">12</strain>
    </source>
</reference>
<feature type="non-terminal residue" evidence="7">
    <location>
        <position position="112"/>
    </location>
</feature>
<dbReference type="EMBL" id="VCDN01000527">
    <property type="protein sequence ID" value="MDX7989744.1"/>
    <property type="molecule type" value="Genomic_DNA"/>
</dbReference>
<evidence type="ECO:0000313" key="7">
    <source>
        <dbReference type="EMBL" id="MDX7989744.1"/>
    </source>
</evidence>
<keyword evidence="4 6" id="KW-1133">Transmembrane helix</keyword>
<evidence type="ECO:0000256" key="2">
    <source>
        <dbReference type="ARBA" id="ARBA00022475"/>
    </source>
</evidence>
<dbReference type="PANTHER" id="PTHR42770">
    <property type="entry name" value="AMINO ACID TRANSPORTER-RELATED"/>
    <property type="match status" value="1"/>
</dbReference>
<dbReference type="Gene3D" id="1.20.1740.10">
    <property type="entry name" value="Amino acid/polyamine transporter I"/>
    <property type="match status" value="1"/>
</dbReference>
<keyword evidence="5 6" id="KW-0472">Membrane</keyword>
<feature type="transmembrane region" description="Helical" evidence="6">
    <location>
        <begin position="91"/>
        <end position="109"/>
    </location>
</feature>
<evidence type="ECO:0000313" key="8">
    <source>
        <dbReference type="Proteomes" id="UP001271890"/>
    </source>
</evidence>
<feature type="transmembrane region" description="Helical" evidence="6">
    <location>
        <begin position="17"/>
        <end position="38"/>
    </location>
</feature>